<comment type="caution">
    <text evidence="3">The sequence shown here is derived from an EMBL/GenBank/DDBJ whole genome shotgun (WGS) entry which is preliminary data.</text>
</comment>
<protein>
    <submittedName>
        <fullName evidence="3">TlpA family protein disulfide reductase</fullName>
    </submittedName>
</protein>
<name>A0A9X1VCE5_9BACT</name>
<dbReference type="Proteomes" id="UP001139193">
    <property type="component" value="Unassembled WGS sequence"/>
</dbReference>
<dbReference type="SUPFAM" id="SSF52833">
    <property type="entry name" value="Thioredoxin-like"/>
    <property type="match status" value="1"/>
</dbReference>
<sequence length="227" mass="25096">MMRTYLWAALLLAALPAAAQRAKVTKATVFKDVDGHVISKDEFKAKLRTGQFAVYDYQSQGRAFTSISLRKADTPDAVRTQALAPARTFGTAAPAFSGVDVRTGQALTLAALRGKVVVVNFWFIRCPYCIEEMPNFKKLTATYHDNPDVVFVSLARDKPEALRKFLATRGDFGFAVLPEMSDVAQQFGVLGYPTTAVIDRQGRFTYDQEYTDNTARLNEAIGRALLP</sequence>
<dbReference type="PANTHER" id="PTHR42852:SF17">
    <property type="entry name" value="THIOREDOXIN-LIKE PROTEIN HI_1115"/>
    <property type="match status" value="1"/>
</dbReference>
<feature type="domain" description="Thioredoxin" evidence="2">
    <location>
        <begin position="87"/>
        <end position="226"/>
    </location>
</feature>
<dbReference type="PROSITE" id="PS51352">
    <property type="entry name" value="THIOREDOXIN_2"/>
    <property type="match status" value="1"/>
</dbReference>
<proteinExistence type="predicted"/>
<dbReference type="CDD" id="cd02966">
    <property type="entry name" value="TlpA_like_family"/>
    <property type="match status" value="1"/>
</dbReference>
<evidence type="ECO:0000259" key="2">
    <source>
        <dbReference type="PROSITE" id="PS51352"/>
    </source>
</evidence>
<gene>
    <name evidence="3" type="ORF">MON38_01100</name>
</gene>
<dbReference type="Pfam" id="PF08534">
    <property type="entry name" value="Redoxin"/>
    <property type="match status" value="1"/>
</dbReference>
<evidence type="ECO:0000313" key="3">
    <source>
        <dbReference type="EMBL" id="MCI1185998.1"/>
    </source>
</evidence>
<dbReference type="InterPro" id="IPR013766">
    <property type="entry name" value="Thioredoxin_domain"/>
</dbReference>
<organism evidence="3 4">
    <name type="scientific">Hymenobacter cyanobacteriorum</name>
    <dbReference type="NCBI Taxonomy" id="2926463"/>
    <lineage>
        <taxon>Bacteria</taxon>
        <taxon>Pseudomonadati</taxon>
        <taxon>Bacteroidota</taxon>
        <taxon>Cytophagia</taxon>
        <taxon>Cytophagales</taxon>
        <taxon>Hymenobacteraceae</taxon>
        <taxon>Hymenobacter</taxon>
    </lineage>
</organism>
<dbReference type="InterPro" id="IPR013740">
    <property type="entry name" value="Redoxin"/>
</dbReference>
<dbReference type="Gene3D" id="3.40.30.10">
    <property type="entry name" value="Glutaredoxin"/>
    <property type="match status" value="1"/>
</dbReference>
<accession>A0A9X1VCE5</accession>
<evidence type="ECO:0000313" key="4">
    <source>
        <dbReference type="Proteomes" id="UP001139193"/>
    </source>
</evidence>
<feature type="chain" id="PRO_5040788247" evidence="1">
    <location>
        <begin position="20"/>
        <end position="227"/>
    </location>
</feature>
<keyword evidence="1" id="KW-0732">Signal</keyword>
<dbReference type="InterPro" id="IPR050553">
    <property type="entry name" value="Thioredoxin_ResA/DsbE_sf"/>
</dbReference>
<dbReference type="PANTHER" id="PTHR42852">
    <property type="entry name" value="THIOL:DISULFIDE INTERCHANGE PROTEIN DSBE"/>
    <property type="match status" value="1"/>
</dbReference>
<dbReference type="InterPro" id="IPR036249">
    <property type="entry name" value="Thioredoxin-like_sf"/>
</dbReference>
<evidence type="ECO:0000256" key="1">
    <source>
        <dbReference type="SAM" id="SignalP"/>
    </source>
</evidence>
<dbReference type="AlphaFoldDB" id="A0A9X1VCE5"/>
<reference evidence="3" key="1">
    <citation type="submission" date="2022-03" db="EMBL/GenBank/DDBJ databases">
        <title>Bacterial whole genome sequence for Hymenobacter sp. DH14.</title>
        <authorList>
            <person name="Le V."/>
        </authorList>
    </citation>
    <scope>NUCLEOTIDE SEQUENCE</scope>
    <source>
        <strain evidence="3">DH14</strain>
    </source>
</reference>
<dbReference type="RefSeq" id="WP_241934287.1">
    <property type="nucleotide sequence ID" value="NZ_JALBGC010000001.1"/>
</dbReference>
<feature type="signal peptide" evidence="1">
    <location>
        <begin position="1"/>
        <end position="19"/>
    </location>
</feature>
<dbReference type="GO" id="GO:0016491">
    <property type="term" value="F:oxidoreductase activity"/>
    <property type="evidence" value="ECO:0007669"/>
    <property type="project" value="InterPro"/>
</dbReference>
<dbReference type="EMBL" id="JALBGC010000001">
    <property type="protein sequence ID" value="MCI1185998.1"/>
    <property type="molecule type" value="Genomic_DNA"/>
</dbReference>
<keyword evidence="4" id="KW-1185">Reference proteome</keyword>